<feature type="transmembrane region" description="Helical" evidence="7">
    <location>
        <begin position="26"/>
        <end position="54"/>
    </location>
</feature>
<evidence type="ECO:0000256" key="6">
    <source>
        <dbReference type="ARBA" id="ARBA00023136"/>
    </source>
</evidence>
<evidence type="ECO:0000256" key="2">
    <source>
        <dbReference type="ARBA" id="ARBA00006156"/>
    </source>
</evidence>
<dbReference type="NCBIfam" id="TIGR01403">
    <property type="entry name" value="fliQ_rel_III"/>
    <property type="match status" value="1"/>
</dbReference>
<comment type="similarity">
    <text evidence="2">Belongs to the FliQ/MopD/SpaQ family.</text>
</comment>
<evidence type="ECO:0000256" key="4">
    <source>
        <dbReference type="ARBA" id="ARBA00022692"/>
    </source>
</evidence>
<comment type="caution">
    <text evidence="8">The sequence shown here is derived from an EMBL/GenBank/DDBJ whole genome shotgun (WGS) entry which is preliminary data.</text>
</comment>
<dbReference type="Proteomes" id="UP000004903">
    <property type="component" value="Unassembled WGS sequence"/>
</dbReference>
<dbReference type="Pfam" id="PF01313">
    <property type="entry name" value="Bac_export_3"/>
    <property type="match status" value="1"/>
</dbReference>
<keyword evidence="6 7" id="KW-0472">Membrane</keyword>
<dbReference type="PANTHER" id="PTHR34040:SF4">
    <property type="entry name" value="SECRETION SYSTEM APPARATUS PROTEIN SSAS"/>
    <property type="match status" value="1"/>
</dbReference>
<organism evidence="8 9">
    <name type="scientific">Salmonella enterica subsp. enterica serovar Rubislaw str. A4-653</name>
    <dbReference type="NCBI Taxonomy" id="913081"/>
    <lineage>
        <taxon>Bacteria</taxon>
        <taxon>Pseudomonadati</taxon>
        <taxon>Pseudomonadota</taxon>
        <taxon>Gammaproteobacteria</taxon>
        <taxon>Enterobacterales</taxon>
        <taxon>Enterobacteriaceae</taxon>
        <taxon>Salmonella</taxon>
    </lineage>
</organism>
<keyword evidence="3" id="KW-1003">Cell membrane</keyword>
<sequence length="114" mass="12468">MGSDTGAIGTELFMNDSELTQFVTQLLWIVLFTSMPVVLVASVVGVIVSLVQALTQIQDQTLQFMIKLLAIAIAITLMVSILAIAITLMVSYPWLSGILLNYTRQIMLRIGEHG</sequence>
<evidence type="ECO:0000313" key="8">
    <source>
        <dbReference type="EMBL" id="EHC88404.1"/>
    </source>
</evidence>
<comment type="subcellular location">
    <subcellularLocation>
        <location evidence="1">Cell membrane</location>
        <topology evidence="1">Multi-pass membrane protein</topology>
    </subcellularLocation>
</comment>
<accession>G5QJH5</accession>
<feature type="transmembrane region" description="Helical" evidence="7">
    <location>
        <begin position="66"/>
        <end position="92"/>
    </location>
</feature>
<dbReference type="NCBIfam" id="NF011877">
    <property type="entry name" value="PRK15350.1"/>
    <property type="match status" value="1"/>
</dbReference>
<dbReference type="GO" id="GO:0009306">
    <property type="term" value="P:protein secretion"/>
    <property type="evidence" value="ECO:0007669"/>
    <property type="project" value="InterPro"/>
</dbReference>
<dbReference type="EMBL" id="AFCT01001027">
    <property type="protein sequence ID" value="EHC88404.1"/>
    <property type="molecule type" value="Genomic_DNA"/>
</dbReference>
<dbReference type="PRINTS" id="PR00952">
    <property type="entry name" value="TYPE3IMQPROT"/>
</dbReference>
<evidence type="ECO:0000256" key="3">
    <source>
        <dbReference type="ARBA" id="ARBA00022475"/>
    </source>
</evidence>
<protein>
    <submittedName>
        <fullName evidence="8">Type III secretion inner membrane protein SsaS</fullName>
    </submittedName>
</protein>
<gene>
    <name evidence="8" type="ORF">LTSERUB_2770</name>
</gene>
<dbReference type="PANTHER" id="PTHR34040">
    <property type="entry name" value="FLAGELLAR BIOSYNTHETIC PROTEIN FLIQ"/>
    <property type="match status" value="1"/>
</dbReference>
<keyword evidence="5 7" id="KW-1133">Transmembrane helix</keyword>
<keyword evidence="4 7" id="KW-0812">Transmembrane</keyword>
<evidence type="ECO:0000256" key="7">
    <source>
        <dbReference type="SAM" id="Phobius"/>
    </source>
</evidence>
<reference evidence="8 9" key="1">
    <citation type="journal article" date="2011" name="BMC Genomics">
        <title>Genome sequencing reveals diversification of virulence factor content and possible host adaptation in distinct subpopulations of Salmonella enterica.</title>
        <authorList>
            <person name="den Bakker H.C."/>
            <person name="Moreno Switt A.I."/>
            <person name="Govoni G."/>
            <person name="Cummings C.A."/>
            <person name="Ranieri M.L."/>
            <person name="Degoricija L."/>
            <person name="Hoelzer K."/>
            <person name="Rodriguez-Rivera L.D."/>
            <person name="Brown S."/>
            <person name="Bolchacova E."/>
            <person name="Furtado M.R."/>
            <person name="Wiedmann M."/>
        </authorList>
    </citation>
    <scope>NUCLEOTIDE SEQUENCE [LARGE SCALE GENOMIC DNA]</scope>
    <source>
        <strain evidence="8 9">A4-653</strain>
    </source>
</reference>
<dbReference type="PATRIC" id="fig|913081.3.peg.2152"/>
<dbReference type="GO" id="GO:0005886">
    <property type="term" value="C:plasma membrane"/>
    <property type="evidence" value="ECO:0007669"/>
    <property type="project" value="UniProtKB-SubCell"/>
</dbReference>
<dbReference type="AlphaFoldDB" id="G5QJH5"/>
<evidence type="ECO:0000256" key="5">
    <source>
        <dbReference type="ARBA" id="ARBA00022989"/>
    </source>
</evidence>
<proteinExistence type="inferred from homology"/>
<dbReference type="PIRSF" id="PIRSF004669">
    <property type="entry name" value="FliQ"/>
    <property type="match status" value="1"/>
</dbReference>
<dbReference type="InterPro" id="IPR006306">
    <property type="entry name" value="T3SS_HrpO"/>
</dbReference>
<evidence type="ECO:0000256" key="1">
    <source>
        <dbReference type="ARBA" id="ARBA00004651"/>
    </source>
</evidence>
<name>G5QJH5_SALRU</name>
<evidence type="ECO:0000313" key="9">
    <source>
        <dbReference type="Proteomes" id="UP000004903"/>
    </source>
</evidence>
<dbReference type="InterPro" id="IPR002191">
    <property type="entry name" value="Bac_export_3"/>
</dbReference>